<keyword evidence="6 9" id="KW-0378">Hydrolase</keyword>
<comment type="subunit">
    <text evidence="9">Homodimer, forms a heterotetramer with a Cas1 homodimer.</text>
</comment>
<dbReference type="EMBL" id="CP032093">
    <property type="protein sequence ID" value="AXY02334.1"/>
    <property type="molecule type" value="Genomic_DNA"/>
</dbReference>
<keyword evidence="5 9" id="KW-0255">Endonuclease</keyword>
<evidence type="ECO:0000256" key="5">
    <source>
        <dbReference type="ARBA" id="ARBA00022759"/>
    </source>
</evidence>
<sequence length="91" mass="10359">MVLVLACFDIEDDKTRRQVGHLLGGYGDRVQRSVFEVLFKNPQECKKVFDDLMNIIDDGDDLRFYPLCKRCADKAVGSIENPGDLNRPLVI</sequence>
<evidence type="ECO:0000313" key="10">
    <source>
        <dbReference type="EMBL" id="AXY02334.1"/>
    </source>
</evidence>
<evidence type="ECO:0000256" key="7">
    <source>
        <dbReference type="ARBA" id="ARBA00022842"/>
    </source>
</evidence>
<evidence type="ECO:0000256" key="6">
    <source>
        <dbReference type="ARBA" id="ARBA00022801"/>
    </source>
</evidence>
<reference evidence="10 11" key="1">
    <citation type="submission" date="2018-08" db="EMBL/GenBank/DDBJ databases">
        <title>Genomic taxonomy of the Vibrionaceae family.</title>
        <authorList>
            <person name="Gomez-Gil B."/>
            <person name="Tanaka M."/>
            <person name="Sawabe T."/>
            <person name="Enciso-Ibarra K."/>
        </authorList>
    </citation>
    <scope>NUCLEOTIDE SEQUENCE [LARGE SCALE GENOMIC DNA]</scope>
    <source>
        <strain evidence="10 11">CAIM 1831</strain>
    </source>
</reference>
<comment type="function">
    <text evidence="9">CRISPR (clustered regularly interspaced short palindromic repeat), is an adaptive immune system that provides protection against mobile genetic elements (viruses, transposable elements and conjugative plasmids). CRISPR clusters contain sequences complementary to antecedent mobile elements and target invading nucleic acids. CRISPR clusters are transcribed and processed into CRISPR RNA (crRNA). Functions as a ssRNA-specific endoribonuclease. Involved in the integration of spacer DNA into the CRISPR cassette.</text>
</comment>
<dbReference type="Pfam" id="PF09827">
    <property type="entry name" value="CRISPR_Cas2"/>
    <property type="match status" value="1"/>
</dbReference>
<protein>
    <recommendedName>
        <fullName evidence="9">CRISPR-associated endoribonuclease Cas2</fullName>
        <ecNumber evidence="9">3.1.-.-</ecNumber>
    </recommendedName>
</protein>
<keyword evidence="4 9" id="KW-0479">Metal-binding</keyword>
<organism evidence="10 11">
    <name type="scientific">Vibrio alfacsensis</name>
    <dbReference type="NCBI Taxonomy" id="1074311"/>
    <lineage>
        <taxon>Bacteria</taxon>
        <taxon>Pseudomonadati</taxon>
        <taxon>Pseudomonadota</taxon>
        <taxon>Gammaproteobacteria</taxon>
        <taxon>Vibrionales</taxon>
        <taxon>Vibrionaceae</taxon>
        <taxon>Vibrio</taxon>
    </lineage>
</organism>
<dbReference type="PANTHER" id="PTHR34405">
    <property type="entry name" value="CRISPR-ASSOCIATED ENDORIBONUCLEASE CAS2"/>
    <property type="match status" value="1"/>
</dbReference>
<evidence type="ECO:0000313" key="11">
    <source>
        <dbReference type="Proteomes" id="UP000262832"/>
    </source>
</evidence>
<feature type="binding site" evidence="9">
    <location>
        <position position="9"/>
    </location>
    <ligand>
        <name>Mg(2+)</name>
        <dbReference type="ChEBI" id="CHEBI:18420"/>
        <note>catalytic</note>
    </ligand>
</feature>
<proteinExistence type="inferred from homology"/>
<evidence type="ECO:0000256" key="3">
    <source>
        <dbReference type="ARBA" id="ARBA00022722"/>
    </source>
</evidence>
<dbReference type="InterPro" id="IPR019199">
    <property type="entry name" value="Virulence_VapD/CRISPR_Cas2"/>
</dbReference>
<comment type="cofactor">
    <cofactor evidence="1 9">
        <name>Mg(2+)</name>
        <dbReference type="ChEBI" id="CHEBI:18420"/>
    </cofactor>
</comment>
<evidence type="ECO:0000256" key="1">
    <source>
        <dbReference type="ARBA" id="ARBA00001946"/>
    </source>
</evidence>
<dbReference type="PANTHER" id="PTHR34405:SF3">
    <property type="entry name" value="CRISPR-ASSOCIATED ENDORIBONUCLEASE CAS2 3"/>
    <property type="match status" value="1"/>
</dbReference>
<keyword evidence="11" id="KW-1185">Reference proteome</keyword>
<dbReference type="EC" id="3.1.-.-" evidence="9"/>
<name>A0ABN5PJW0_9VIBR</name>
<keyword evidence="8 9" id="KW-0051">Antiviral defense</keyword>
<dbReference type="InterPro" id="IPR021127">
    <property type="entry name" value="CRISPR_associated_Cas2"/>
</dbReference>
<evidence type="ECO:0000256" key="4">
    <source>
        <dbReference type="ARBA" id="ARBA00022723"/>
    </source>
</evidence>
<dbReference type="Gene3D" id="3.30.70.240">
    <property type="match status" value="1"/>
</dbReference>
<dbReference type="HAMAP" id="MF_01471">
    <property type="entry name" value="Cas2"/>
    <property type="match status" value="1"/>
</dbReference>
<keyword evidence="7 9" id="KW-0460">Magnesium</keyword>
<comment type="similarity">
    <text evidence="2 9">Belongs to the CRISPR-associated endoribonuclease Cas2 protein family.</text>
</comment>
<gene>
    <name evidence="9 10" type="primary">cas2</name>
    <name evidence="10" type="ORF">D1115_06825</name>
</gene>
<evidence type="ECO:0000256" key="8">
    <source>
        <dbReference type="ARBA" id="ARBA00023118"/>
    </source>
</evidence>
<accession>A0ABN5PJW0</accession>
<evidence type="ECO:0000256" key="2">
    <source>
        <dbReference type="ARBA" id="ARBA00009959"/>
    </source>
</evidence>
<evidence type="ECO:0000256" key="9">
    <source>
        <dbReference type="HAMAP-Rule" id="MF_01471"/>
    </source>
</evidence>
<dbReference type="NCBIfam" id="TIGR01573">
    <property type="entry name" value="cas2"/>
    <property type="match status" value="1"/>
</dbReference>
<dbReference type="SUPFAM" id="SSF143430">
    <property type="entry name" value="TTP0101/SSO1404-like"/>
    <property type="match status" value="1"/>
</dbReference>
<dbReference type="Proteomes" id="UP000262832">
    <property type="component" value="Chromosome I"/>
</dbReference>
<dbReference type="GO" id="GO:0004519">
    <property type="term" value="F:endonuclease activity"/>
    <property type="evidence" value="ECO:0007669"/>
    <property type="project" value="UniProtKB-KW"/>
</dbReference>
<keyword evidence="3 9" id="KW-0540">Nuclease</keyword>
<dbReference type="CDD" id="cd09725">
    <property type="entry name" value="Cas2_I_II_III"/>
    <property type="match status" value="1"/>
</dbReference>